<accession>A0AAD5JQH6</accession>
<dbReference type="EMBL" id="JAIXMP010000034">
    <property type="protein sequence ID" value="KAI9249714.1"/>
    <property type="molecule type" value="Genomic_DNA"/>
</dbReference>
<dbReference type="AlphaFoldDB" id="A0AAD5JQH6"/>
<feature type="transmembrane region" description="Helical" evidence="1">
    <location>
        <begin position="6"/>
        <end position="26"/>
    </location>
</feature>
<keyword evidence="3" id="KW-1185">Reference proteome</keyword>
<comment type="caution">
    <text evidence="2">The sequence shown here is derived from an EMBL/GenBank/DDBJ whole genome shotgun (WGS) entry which is preliminary data.</text>
</comment>
<feature type="transmembrane region" description="Helical" evidence="1">
    <location>
        <begin position="47"/>
        <end position="75"/>
    </location>
</feature>
<name>A0AAD5JQH6_9FUNG</name>
<keyword evidence="1" id="KW-0472">Membrane</keyword>
<gene>
    <name evidence="2" type="ORF">BDA99DRAFT_523436</name>
</gene>
<evidence type="ECO:0000313" key="2">
    <source>
        <dbReference type="EMBL" id="KAI9249714.1"/>
    </source>
</evidence>
<organism evidence="2 3">
    <name type="scientific">Phascolomyces articulosus</name>
    <dbReference type="NCBI Taxonomy" id="60185"/>
    <lineage>
        <taxon>Eukaryota</taxon>
        <taxon>Fungi</taxon>
        <taxon>Fungi incertae sedis</taxon>
        <taxon>Mucoromycota</taxon>
        <taxon>Mucoromycotina</taxon>
        <taxon>Mucoromycetes</taxon>
        <taxon>Mucorales</taxon>
        <taxon>Lichtheimiaceae</taxon>
        <taxon>Phascolomyces</taxon>
    </lineage>
</organism>
<keyword evidence="1" id="KW-1133">Transmembrane helix</keyword>
<keyword evidence="1" id="KW-0812">Transmembrane</keyword>
<reference evidence="2" key="2">
    <citation type="submission" date="2023-02" db="EMBL/GenBank/DDBJ databases">
        <authorList>
            <consortium name="DOE Joint Genome Institute"/>
            <person name="Mondo S.J."/>
            <person name="Chang Y."/>
            <person name="Wang Y."/>
            <person name="Ahrendt S."/>
            <person name="Andreopoulos W."/>
            <person name="Barry K."/>
            <person name="Beard J."/>
            <person name="Benny G.L."/>
            <person name="Blankenship S."/>
            <person name="Bonito G."/>
            <person name="Cuomo C."/>
            <person name="Desiro A."/>
            <person name="Gervers K.A."/>
            <person name="Hundley H."/>
            <person name="Kuo A."/>
            <person name="LaButti K."/>
            <person name="Lang B.F."/>
            <person name="Lipzen A."/>
            <person name="O'Donnell K."/>
            <person name="Pangilinan J."/>
            <person name="Reynolds N."/>
            <person name="Sandor L."/>
            <person name="Smith M.W."/>
            <person name="Tsang A."/>
            <person name="Grigoriev I.V."/>
            <person name="Stajich J.E."/>
            <person name="Spatafora J.W."/>
        </authorList>
    </citation>
    <scope>NUCLEOTIDE SEQUENCE</scope>
    <source>
        <strain evidence="2">RSA 2281</strain>
    </source>
</reference>
<evidence type="ECO:0000313" key="3">
    <source>
        <dbReference type="Proteomes" id="UP001209540"/>
    </source>
</evidence>
<dbReference type="Proteomes" id="UP001209540">
    <property type="component" value="Unassembled WGS sequence"/>
</dbReference>
<reference evidence="2" key="1">
    <citation type="journal article" date="2022" name="IScience">
        <title>Evolution of zygomycete secretomes and the origins of terrestrial fungal ecologies.</title>
        <authorList>
            <person name="Chang Y."/>
            <person name="Wang Y."/>
            <person name="Mondo S."/>
            <person name="Ahrendt S."/>
            <person name="Andreopoulos W."/>
            <person name="Barry K."/>
            <person name="Beard J."/>
            <person name="Benny G.L."/>
            <person name="Blankenship S."/>
            <person name="Bonito G."/>
            <person name="Cuomo C."/>
            <person name="Desiro A."/>
            <person name="Gervers K.A."/>
            <person name="Hundley H."/>
            <person name="Kuo A."/>
            <person name="LaButti K."/>
            <person name="Lang B.F."/>
            <person name="Lipzen A."/>
            <person name="O'Donnell K."/>
            <person name="Pangilinan J."/>
            <person name="Reynolds N."/>
            <person name="Sandor L."/>
            <person name="Smith M.E."/>
            <person name="Tsang A."/>
            <person name="Grigoriev I.V."/>
            <person name="Stajich J.E."/>
            <person name="Spatafora J.W."/>
        </authorList>
    </citation>
    <scope>NUCLEOTIDE SEQUENCE</scope>
    <source>
        <strain evidence="2">RSA 2281</strain>
    </source>
</reference>
<evidence type="ECO:0000256" key="1">
    <source>
        <dbReference type="SAM" id="Phobius"/>
    </source>
</evidence>
<sequence length="79" mass="9809">MGYQCYEFILIFFFVGYGTRNFTYYFNKEKKVKVFHAWNSLPSRPSFVFVPLFYWFHPLLTWLFCLSTFFLLVWWKATM</sequence>
<proteinExistence type="predicted"/>
<protein>
    <submittedName>
        <fullName evidence="2">Uncharacterized protein</fullName>
    </submittedName>
</protein>